<dbReference type="GO" id="GO:0005975">
    <property type="term" value="P:carbohydrate metabolic process"/>
    <property type="evidence" value="ECO:0007669"/>
    <property type="project" value="InterPro"/>
</dbReference>
<dbReference type="Proteomes" id="UP001256711">
    <property type="component" value="Unassembled WGS sequence"/>
</dbReference>
<dbReference type="PANTHER" id="PTHR33886:SF8">
    <property type="entry name" value="UNSATURATED RHAMNOGALACTURONAN HYDROLASE (EUROFUNG)"/>
    <property type="match status" value="1"/>
</dbReference>
<dbReference type="RefSeq" id="WP_270598520.1">
    <property type="nucleotide sequence ID" value="NZ_JAQESC010000009.1"/>
</dbReference>
<dbReference type="SUPFAM" id="SSF48208">
    <property type="entry name" value="Six-hairpin glycosidases"/>
    <property type="match status" value="1"/>
</dbReference>
<dbReference type="InterPro" id="IPR012341">
    <property type="entry name" value="6hp_glycosidase-like_sf"/>
</dbReference>
<comment type="caution">
    <text evidence="2">The sequence shown here is derived from an EMBL/GenBank/DDBJ whole genome shotgun (WGS) entry which is preliminary data.</text>
</comment>
<dbReference type="EMBL" id="JARQBJ010000006">
    <property type="protein sequence ID" value="MDT2811235.1"/>
    <property type="molecule type" value="Genomic_DNA"/>
</dbReference>
<dbReference type="InterPro" id="IPR008928">
    <property type="entry name" value="6-hairpin_glycosidase_sf"/>
</dbReference>
<evidence type="ECO:0000313" key="3">
    <source>
        <dbReference type="Proteomes" id="UP001256711"/>
    </source>
</evidence>
<dbReference type="PANTHER" id="PTHR33886">
    <property type="entry name" value="UNSATURATED RHAMNOGALACTURONAN HYDROLASE (EUROFUNG)"/>
    <property type="match status" value="1"/>
</dbReference>
<evidence type="ECO:0000313" key="2">
    <source>
        <dbReference type="EMBL" id="MDT2811235.1"/>
    </source>
</evidence>
<sequence length="389" mass="44683">MNQTQQGQKLAQIRTYLDELMERSTPSQPVWNQEAVLENKPPQWSYIDGCMLMAVQKLYELTGEQAYFSFLENFIDFYINEEGEILGYDYEAMNSDSINEGKVLFFLYQHTNKEKYRKALDRLYQQVRHQPKTPAGSFWHKAIYPNQVWLDGLYMVQPFYTAYELAWNEGKQLPEIMLQFANVQKHMEDEKTGLLYHAFDESKKAFWANPATGCSASFWSRSLGWYAMALVDTIELLPQDSPEKAVLTEYLVELVAALVPYQEATTGLFYQVTDQGSRAGNYLETSGSCAIAYTFLKGARLNLLPTEFTQRGQRLLENIVAEKLTHDNDQWRLKDICLVAGVGGMNGKGDYEKRDGTYAYYISEPKVDNDAKGIGPLVYAYCEYVKSQN</sequence>
<dbReference type="Pfam" id="PF07470">
    <property type="entry name" value="Glyco_hydro_88"/>
    <property type="match status" value="1"/>
</dbReference>
<dbReference type="GO" id="GO:0016787">
    <property type="term" value="F:hydrolase activity"/>
    <property type="evidence" value="ECO:0007669"/>
    <property type="project" value="UniProtKB-KW"/>
</dbReference>
<evidence type="ECO:0000256" key="1">
    <source>
        <dbReference type="ARBA" id="ARBA00022801"/>
    </source>
</evidence>
<protein>
    <submittedName>
        <fullName evidence="2">Glycoside hydrolase family 88 protein</fullName>
    </submittedName>
</protein>
<dbReference type="InterPro" id="IPR010905">
    <property type="entry name" value="Glyco_hydro_88"/>
</dbReference>
<name>A0AAW8TYG2_9ENTE</name>
<dbReference type="AlphaFoldDB" id="A0AAW8TYG2"/>
<dbReference type="Gene3D" id="1.50.10.10">
    <property type="match status" value="1"/>
</dbReference>
<proteinExistence type="predicted"/>
<dbReference type="InterPro" id="IPR052043">
    <property type="entry name" value="PolySaccharide_Degr_Enz"/>
</dbReference>
<gene>
    <name evidence="2" type="ORF">P7H43_12160</name>
</gene>
<organism evidence="2 3">
    <name type="scientific">Enterococcus asini</name>
    <dbReference type="NCBI Taxonomy" id="57732"/>
    <lineage>
        <taxon>Bacteria</taxon>
        <taxon>Bacillati</taxon>
        <taxon>Bacillota</taxon>
        <taxon>Bacilli</taxon>
        <taxon>Lactobacillales</taxon>
        <taxon>Enterococcaceae</taxon>
        <taxon>Enterococcus</taxon>
    </lineage>
</organism>
<reference evidence="2" key="1">
    <citation type="submission" date="2023-03" db="EMBL/GenBank/DDBJ databases">
        <authorList>
            <person name="Shen W."/>
            <person name="Cai J."/>
        </authorList>
    </citation>
    <scope>NUCLEOTIDE SEQUENCE</scope>
    <source>
        <strain evidence="2">B226-2</strain>
    </source>
</reference>
<accession>A0AAW8TYG2</accession>
<keyword evidence="1 2" id="KW-0378">Hydrolase</keyword>